<reference evidence="2" key="1">
    <citation type="journal article" date="2019" name="Int. J. Syst. Evol. Microbiol.">
        <title>The Global Catalogue of Microorganisms (GCM) 10K type strain sequencing project: providing services to taxonomists for standard genome sequencing and annotation.</title>
        <authorList>
            <consortium name="The Broad Institute Genomics Platform"/>
            <consortium name="The Broad Institute Genome Sequencing Center for Infectious Disease"/>
            <person name="Wu L."/>
            <person name="Ma J."/>
        </authorList>
    </citation>
    <scope>NUCLEOTIDE SEQUENCE [LARGE SCALE GENOMIC DNA]</scope>
    <source>
        <strain evidence="2">JCM 4395</strain>
    </source>
</reference>
<name>A0ABP5YWH9_STRLO</name>
<sequence>MATPLPSATREIRLVSNPEGLPLPGPRQVLVRNRYFTGTTLRHHLGLREPLTHRSAPDRRQAG</sequence>
<protein>
    <submittedName>
        <fullName evidence="1">Uncharacterized protein</fullName>
    </submittedName>
</protein>
<dbReference type="EMBL" id="BAAASG010000007">
    <property type="protein sequence ID" value="GAA2488174.1"/>
    <property type="molecule type" value="Genomic_DNA"/>
</dbReference>
<keyword evidence="2" id="KW-1185">Reference proteome</keyword>
<dbReference type="Proteomes" id="UP001501777">
    <property type="component" value="Unassembled WGS sequence"/>
</dbReference>
<accession>A0ABP5YWH9</accession>
<comment type="caution">
    <text evidence="1">The sequence shown here is derived from an EMBL/GenBank/DDBJ whole genome shotgun (WGS) entry which is preliminary data.</text>
</comment>
<evidence type="ECO:0000313" key="2">
    <source>
        <dbReference type="Proteomes" id="UP001501777"/>
    </source>
</evidence>
<dbReference type="RefSeq" id="WP_344400563.1">
    <property type="nucleotide sequence ID" value="NZ_BAAASG010000007.1"/>
</dbReference>
<organism evidence="1 2">
    <name type="scientific">Streptomyces longisporus</name>
    <dbReference type="NCBI Taxonomy" id="1948"/>
    <lineage>
        <taxon>Bacteria</taxon>
        <taxon>Bacillati</taxon>
        <taxon>Actinomycetota</taxon>
        <taxon>Actinomycetes</taxon>
        <taxon>Kitasatosporales</taxon>
        <taxon>Streptomycetaceae</taxon>
        <taxon>Streptomyces</taxon>
    </lineage>
</organism>
<gene>
    <name evidence="1" type="ORF">GCM10010276_28540</name>
</gene>
<evidence type="ECO:0000313" key="1">
    <source>
        <dbReference type="EMBL" id="GAA2488174.1"/>
    </source>
</evidence>
<proteinExistence type="predicted"/>